<evidence type="ECO:0000256" key="1">
    <source>
        <dbReference type="SAM" id="MobiDB-lite"/>
    </source>
</evidence>
<reference evidence="3 4" key="1">
    <citation type="submission" date="2016-10" db="EMBL/GenBank/DDBJ databases">
        <title>The genome of Paramicrosporidium saccamoebae is the missing link in understanding Cryptomycota and Microsporidia evolution.</title>
        <authorList>
            <person name="Quandt C.A."/>
            <person name="Beaudet D."/>
            <person name="Corsaro D."/>
            <person name="Michel R."/>
            <person name="Corradi N."/>
            <person name="James T."/>
        </authorList>
    </citation>
    <scope>NUCLEOTIDE SEQUENCE [LARGE SCALE GENOMIC DNA]</scope>
    <source>
        <strain evidence="3 4">KSL3</strain>
    </source>
</reference>
<dbReference type="Proteomes" id="UP000240830">
    <property type="component" value="Unassembled WGS sequence"/>
</dbReference>
<feature type="compositionally biased region" description="Low complexity" evidence="1">
    <location>
        <begin position="57"/>
        <end position="72"/>
    </location>
</feature>
<evidence type="ECO:0000313" key="3">
    <source>
        <dbReference type="EMBL" id="PJF19493.1"/>
    </source>
</evidence>
<gene>
    <name evidence="3" type="ORF">PSACC_00690</name>
</gene>
<evidence type="ECO:0000256" key="2">
    <source>
        <dbReference type="SAM" id="SignalP"/>
    </source>
</evidence>
<dbReference type="AlphaFoldDB" id="A0A2H9TP12"/>
<dbReference type="EMBL" id="MTSL01000060">
    <property type="protein sequence ID" value="PJF19493.1"/>
    <property type="molecule type" value="Genomic_DNA"/>
</dbReference>
<keyword evidence="4" id="KW-1185">Reference proteome</keyword>
<feature type="chain" id="PRO_5014131818" evidence="2">
    <location>
        <begin position="21"/>
        <end position="87"/>
    </location>
</feature>
<sequence>MHLSTLLFSVVAVFAAHAYAEEAASSPDAPNMEELLKALQREEVVKSAVKDSQSAEDSYSGTGSGTGSFDFSQWGDGSEWYSDSEEL</sequence>
<name>A0A2H9TP12_9FUNG</name>
<feature type="signal peptide" evidence="2">
    <location>
        <begin position="1"/>
        <end position="20"/>
    </location>
</feature>
<feature type="region of interest" description="Disordered" evidence="1">
    <location>
        <begin position="47"/>
        <end position="87"/>
    </location>
</feature>
<comment type="caution">
    <text evidence="3">The sequence shown here is derived from an EMBL/GenBank/DDBJ whole genome shotgun (WGS) entry which is preliminary data.</text>
</comment>
<organism evidence="3 4">
    <name type="scientific">Paramicrosporidium saccamoebae</name>
    <dbReference type="NCBI Taxonomy" id="1246581"/>
    <lineage>
        <taxon>Eukaryota</taxon>
        <taxon>Fungi</taxon>
        <taxon>Fungi incertae sedis</taxon>
        <taxon>Cryptomycota</taxon>
        <taxon>Cryptomycota incertae sedis</taxon>
        <taxon>Paramicrosporidium</taxon>
    </lineage>
</organism>
<evidence type="ECO:0000313" key="4">
    <source>
        <dbReference type="Proteomes" id="UP000240830"/>
    </source>
</evidence>
<accession>A0A2H9TP12</accession>
<protein>
    <submittedName>
        <fullName evidence="3">Uncharacterized protein</fullName>
    </submittedName>
</protein>
<keyword evidence="2" id="KW-0732">Signal</keyword>
<proteinExistence type="predicted"/>